<comment type="caution">
    <text evidence="6">The sequence shown here is derived from an EMBL/GenBank/DDBJ whole genome shotgun (WGS) entry which is preliminary data.</text>
</comment>
<dbReference type="Pfam" id="PF05970">
    <property type="entry name" value="PIF1"/>
    <property type="match status" value="1"/>
</dbReference>
<dbReference type="GO" id="GO:0016887">
    <property type="term" value="F:ATP hydrolysis activity"/>
    <property type="evidence" value="ECO:0007669"/>
    <property type="project" value="RHEA"/>
</dbReference>
<dbReference type="Pfam" id="PF14214">
    <property type="entry name" value="Helitron_like_N"/>
    <property type="match status" value="1"/>
</dbReference>
<keyword evidence="1" id="KW-0234">DNA repair</keyword>
<keyword evidence="1" id="KW-0233">DNA recombination</keyword>
<dbReference type="SUPFAM" id="SSF52540">
    <property type="entry name" value="P-loop containing nucleoside triphosphate hydrolases"/>
    <property type="match status" value="1"/>
</dbReference>
<dbReference type="Gene3D" id="3.40.50.300">
    <property type="entry name" value="P-loop containing nucleotide triphosphate hydrolases"/>
    <property type="match status" value="1"/>
</dbReference>
<comment type="similarity">
    <text evidence="1">Belongs to the helicase family.</text>
</comment>
<keyword evidence="1" id="KW-0547">Nucleotide-binding</keyword>
<dbReference type="InterPro" id="IPR049163">
    <property type="entry name" value="Pif1-like_2B_dom"/>
</dbReference>
<evidence type="ECO:0000259" key="4">
    <source>
        <dbReference type="Pfam" id="PF14214"/>
    </source>
</evidence>
<dbReference type="EMBL" id="BGZK01001058">
    <property type="protein sequence ID" value="GBP69976.1"/>
    <property type="molecule type" value="Genomic_DNA"/>
</dbReference>
<protein>
    <recommendedName>
        <fullName evidence="1">ATP-dependent DNA helicase</fullName>
        <ecNumber evidence="1">5.6.2.3</ecNumber>
    </recommendedName>
</protein>
<dbReference type="CDD" id="cd18809">
    <property type="entry name" value="SF1_C_RecD"/>
    <property type="match status" value="1"/>
</dbReference>
<sequence length="1364" mass="156382">MSGRRRRSNIGRSSVNAKRVRSQRDEESSTEREARLISLGIDIELIERESSVEREVRRSRDRDRHRIQRTRESSARVTNSWVNKENSAMNYDPSISYKDDRIVSIGTMSVVCEYCLALKFKDESKGMCCLQGKVKLEEILPPPEPLHSLLTGDHQKSKQFMRNIRRYNNAFQMTSFKSKQVVERGFMPTFKIQGQVYHLAGSLLPLRPDDHKFLQIYFIADPDIQASTRCSSVAQPIDRDLIRSLQDMLHSHNYYIQSFKTAIERIPADTPDFNVVIHANKVPVGEHRGRYNAPSTSEVAVVIAGQQFDKRDIVLHSRDDNLQKISELHRSYDSLQYPLMLCRGENGYAINISQVDPIGGTPLRKTVSCMNYYCYRIMTRRNNFNTLLRYGMLTNQYLVDQYAKIESERLAYIRNNQTKLRAENYVHLQDALQANEHVNGIGQLVILPSSFTGGPRYLHEKSQDAMTYVRNYGKPDLFITATCNPNWPEIKENINTNLSPQDRYDIVNRVFHLKVQKLLHLINKSHIFGPPRCHMYTIEWQKRGLPHVHLLVWLVNKIRPNQIDKVISAELPDKDEDPILYEIVKKNMVHGPCGTLNPNSPCMRDSKCSKKFPKSFQTQTITSDDGYPKYRRRSPEQGGKSATVRNRDIDNRWIVPYNRLLLKIFDAHINVELCNSIKSIQYVTKYINKGSDQATFSIQSPNEVEKYQSGRYICSSEAVWRILSFEVHDRAPTIVHLAVHLENGQRVYFMENNIQEVVNNPRDTTLTAFFKLCAQDDFAKTLTYDRVPSYYTWNQSSKTFQRRKQGTAVDGFPGVKKTDALGRVYTIHPNNSECFYLRMLLHIVKGPTTFARLRTVQGVVYNTYQAACKTMGLLEDDSHWENTLSEAAVCSSATSLRYLFAVIVAFCQVADSVNLWNKFQENMASDILNRRRRELNSDDIQYDQHIFDEALFELNKVLQLLSGKSIKDFGLPMPANTTSSDLTNSAEYTREISYDQTRLLQNIAQDEPRLNIDQKKYSLHYYQQLITMKEIVFLDAPGAVASSGIAATLLEGGRTAHSTFKLPLKIATDDNISVCSVSKQSNTGKLMRDCSLIVWDEATMSNKSSVEALDRTMRDLRNKIHLWVDVQFCFQEIFDKSYQLQHQELVNKVYPDIDDISYKTISWFKERAILSPTNEQVDKVNNLIISKIDAPTKIYYSVDTVLDLEEAVHFPTEFLNSLNPSGLPPHKMVLKVGCPVILLRNLNPPKLCNGTRLLIKSLKTFIIECTILTGCGTGEDVLIPRIPLIPSDLPFQFKRLQFPVKTSFAMTINKSQGQTFNVAGLDLSVDCFSHGQLYVALSRVTSRENMFVLSNDKKAVNVVYKDIL</sequence>
<evidence type="ECO:0000259" key="3">
    <source>
        <dbReference type="Pfam" id="PF05970"/>
    </source>
</evidence>
<evidence type="ECO:0000313" key="6">
    <source>
        <dbReference type="EMBL" id="GBP69976.1"/>
    </source>
</evidence>
<dbReference type="GO" id="GO:0043139">
    <property type="term" value="F:5'-3' DNA helicase activity"/>
    <property type="evidence" value="ECO:0007669"/>
    <property type="project" value="UniProtKB-EC"/>
</dbReference>
<evidence type="ECO:0000256" key="2">
    <source>
        <dbReference type="SAM" id="MobiDB-lite"/>
    </source>
</evidence>
<dbReference type="GO" id="GO:0005524">
    <property type="term" value="F:ATP binding"/>
    <property type="evidence" value="ECO:0007669"/>
    <property type="project" value="UniProtKB-KW"/>
</dbReference>
<proteinExistence type="inferred from homology"/>
<dbReference type="EC" id="5.6.2.3" evidence="1"/>
<dbReference type="InterPro" id="IPR010285">
    <property type="entry name" value="DNA_helicase_pif1-like_DEAD"/>
</dbReference>
<dbReference type="GO" id="GO:0006310">
    <property type="term" value="P:DNA recombination"/>
    <property type="evidence" value="ECO:0007669"/>
    <property type="project" value="UniProtKB-KW"/>
</dbReference>
<keyword evidence="1" id="KW-0227">DNA damage</keyword>
<dbReference type="PANTHER" id="PTHR10492">
    <property type="match status" value="1"/>
</dbReference>
<evidence type="ECO:0000259" key="5">
    <source>
        <dbReference type="Pfam" id="PF21530"/>
    </source>
</evidence>
<feature type="region of interest" description="Disordered" evidence="2">
    <location>
        <begin position="1"/>
        <end position="31"/>
    </location>
</feature>
<reference evidence="6 7" key="1">
    <citation type="journal article" date="2019" name="Commun. Biol.">
        <title>The bagworm genome reveals a unique fibroin gene that provides high tensile strength.</title>
        <authorList>
            <person name="Kono N."/>
            <person name="Nakamura H."/>
            <person name="Ohtoshi R."/>
            <person name="Tomita M."/>
            <person name="Numata K."/>
            <person name="Arakawa K."/>
        </authorList>
    </citation>
    <scope>NUCLEOTIDE SEQUENCE [LARGE SCALE GENOMIC DNA]</scope>
</reference>
<feature type="domain" description="Helitron helicase-like" evidence="4">
    <location>
        <begin position="372"/>
        <end position="552"/>
    </location>
</feature>
<gene>
    <name evidence="6" type="primary">PIF6</name>
    <name evidence="6" type="ORF">EVAR_50745_1</name>
</gene>
<feature type="domain" description="DNA helicase Pif1-like DEAD-box helicase" evidence="3">
    <location>
        <begin position="1039"/>
        <end position="1121"/>
    </location>
</feature>
<dbReference type="Pfam" id="PF21530">
    <property type="entry name" value="Pif1_2B_dom"/>
    <property type="match status" value="1"/>
</dbReference>
<dbReference type="InterPro" id="IPR025476">
    <property type="entry name" value="Helitron_helicase-like"/>
</dbReference>
<keyword evidence="7" id="KW-1185">Reference proteome</keyword>
<keyword evidence="1 6" id="KW-0347">Helicase</keyword>
<feature type="compositionally biased region" description="Basic and acidic residues" evidence="2">
    <location>
        <begin position="22"/>
        <end position="31"/>
    </location>
</feature>
<dbReference type="InterPro" id="IPR027417">
    <property type="entry name" value="P-loop_NTPase"/>
</dbReference>
<dbReference type="GO" id="GO:0000723">
    <property type="term" value="P:telomere maintenance"/>
    <property type="evidence" value="ECO:0007669"/>
    <property type="project" value="InterPro"/>
</dbReference>
<dbReference type="GO" id="GO:0006281">
    <property type="term" value="P:DNA repair"/>
    <property type="evidence" value="ECO:0007669"/>
    <property type="project" value="UniProtKB-KW"/>
</dbReference>
<accession>A0A4C1Y238</accession>
<dbReference type="OrthoDB" id="1728974at2759"/>
<organism evidence="6 7">
    <name type="scientific">Eumeta variegata</name>
    <name type="common">Bagworm moth</name>
    <name type="synonym">Eumeta japonica</name>
    <dbReference type="NCBI Taxonomy" id="151549"/>
    <lineage>
        <taxon>Eukaryota</taxon>
        <taxon>Metazoa</taxon>
        <taxon>Ecdysozoa</taxon>
        <taxon>Arthropoda</taxon>
        <taxon>Hexapoda</taxon>
        <taxon>Insecta</taxon>
        <taxon>Pterygota</taxon>
        <taxon>Neoptera</taxon>
        <taxon>Endopterygota</taxon>
        <taxon>Lepidoptera</taxon>
        <taxon>Glossata</taxon>
        <taxon>Ditrysia</taxon>
        <taxon>Tineoidea</taxon>
        <taxon>Psychidae</taxon>
        <taxon>Oiketicinae</taxon>
        <taxon>Eumeta</taxon>
    </lineage>
</organism>
<evidence type="ECO:0000256" key="1">
    <source>
        <dbReference type="RuleBase" id="RU363044"/>
    </source>
</evidence>
<comment type="catalytic activity">
    <reaction evidence="1">
        <text>ATP + H2O = ADP + phosphate + H(+)</text>
        <dbReference type="Rhea" id="RHEA:13065"/>
        <dbReference type="ChEBI" id="CHEBI:15377"/>
        <dbReference type="ChEBI" id="CHEBI:15378"/>
        <dbReference type="ChEBI" id="CHEBI:30616"/>
        <dbReference type="ChEBI" id="CHEBI:43474"/>
        <dbReference type="ChEBI" id="CHEBI:456216"/>
        <dbReference type="EC" id="5.6.2.3"/>
    </reaction>
</comment>
<evidence type="ECO:0000313" key="7">
    <source>
        <dbReference type="Proteomes" id="UP000299102"/>
    </source>
</evidence>
<feature type="domain" description="DNA helicase Pif1-like 2B" evidence="5">
    <location>
        <begin position="1213"/>
        <end position="1258"/>
    </location>
</feature>
<keyword evidence="1" id="KW-0378">Hydrolase</keyword>
<keyword evidence="1" id="KW-0067">ATP-binding</keyword>
<comment type="cofactor">
    <cofactor evidence="1">
        <name>Mg(2+)</name>
        <dbReference type="ChEBI" id="CHEBI:18420"/>
    </cofactor>
</comment>
<dbReference type="FunFam" id="3.40.50.300:FF:002884">
    <property type="entry name" value="ATP-dependent DNA helicase"/>
    <property type="match status" value="1"/>
</dbReference>
<feature type="region of interest" description="Disordered" evidence="2">
    <location>
        <begin position="54"/>
        <end position="73"/>
    </location>
</feature>
<dbReference type="Proteomes" id="UP000299102">
    <property type="component" value="Unassembled WGS sequence"/>
</dbReference>
<feature type="region of interest" description="Disordered" evidence="2">
    <location>
        <begin position="614"/>
        <end position="643"/>
    </location>
</feature>
<name>A0A4C1Y238_EUMVA</name>
<dbReference type="PANTHER" id="PTHR10492:SF57">
    <property type="entry name" value="ATP-DEPENDENT DNA HELICASE"/>
    <property type="match status" value="1"/>
</dbReference>